<keyword evidence="9" id="KW-1185">Reference proteome</keyword>
<dbReference type="InterPro" id="IPR036388">
    <property type="entry name" value="WH-like_DNA-bd_sf"/>
</dbReference>
<evidence type="ECO:0000256" key="3">
    <source>
        <dbReference type="ARBA" id="ARBA00023125"/>
    </source>
</evidence>
<dbReference type="Proteomes" id="UP001195724">
    <property type="component" value="Unassembled WGS sequence"/>
</dbReference>
<reference evidence="8 9" key="1">
    <citation type="submission" date="2021-01" db="EMBL/GenBank/DDBJ databases">
        <title>Sequencing the genomes of 1000 actinobacteria strains.</title>
        <authorList>
            <person name="Klenk H.-P."/>
        </authorList>
    </citation>
    <scope>NUCLEOTIDE SEQUENCE [LARGE SCALE GENOMIC DNA]</scope>
    <source>
        <strain evidence="8 9">DSM 44581</strain>
    </source>
</reference>
<evidence type="ECO:0000259" key="7">
    <source>
        <dbReference type="PROSITE" id="PS51755"/>
    </source>
</evidence>
<keyword evidence="2" id="KW-0805">Transcription regulation</keyword>
<dbReference type="RefSeq" id="WP_204842471.1">
    <property type="nucleotide sequence ID" value="NZ_JAFBCL010000001.1"/>
</dbReference>
<feature type="compositionally biased region" description="Basic and acidic residues" evidence="6">
    <location>
        <begin position="269"/>
        <end position="280"/>
    </location>
</feature>
<keyword evidence="4" id="KW-0804">Transcription</keyword>
<evidence type="ECO:0000313" key="9">
    <source>
        <dbReference type="Proteomes" id="UP001195724"/>
    </source>
</evidence>
<dbReference type="GO" id="GO:0003677">
    <property type="term" value="F:DNA binding"/>
    <property type="evidence" value="ECO:0007669"/>
    <property type="project" value="UniProtKB-KW"/>
</dbReference>
<dbReference type="PANTHER" id="PTHR35807:SF1">
    <property type="entry name" value="TRANSCRIPTIONAL REGULATOR REDD"/>
    <property type="match status" value="1"/>
</dbReference>
<dbReference type="Pfam" id="PF03704">
    <property type="entry name" value="BTAD"/>
    <property type="match status" value="1"/>
</dbReference>
<protein>
    <submittedName>
        <fullName evidence="8">DNA-binding SARP family transcriptional activator</fullName>
    </submittedName>
</protein>
<dbReference type="SUPFAM" id="SSF48452">
    <property type="entry name" value="TPR-like"/>
    <property type="match status" value="1"/>
</dbReference>
<dbReference type="InterPro" id="IPR001867">
    <property type="entry name" value="OmpR/PhoB-type_DNA-bd"/>
</dbReference>
<dbReference type="Gene3D" id="1.25.40.10">
    <property type="entry name" value="Tetratricopeptide repeat domain"/>
    <property type="match status" value="1"/>
</dbReference>
<evidence type="ECO:0000313" key="8">
    <source>
        <dbReference type="EMBL" id="MBM7811602.1"/>
    </source>
</evidence>
<evidence type="ECO:0000256" key="5">
    <source>
        <dbReference type="PROSITE-ProRule" id="PRU01091"/>
    </source>
</evidence>
<gene>
    <name evidence="8" type="ORF">JOE68_002467</name>
</gene>
<feature type="region of interest" description="Disordered" evidence="6">
    <location>
        <begin position="253"/>
        <end position="295"/>
    </location>
</feature>
<dbReference type="InterPro" id="IPR011990">
    <property type="entry name" value="TPR-like_helical_dom_sf"/>
</dbReference>
<feature type="DNA-binding region" description="OmpR/PhoB-type" evidence="5">
    <location>
        <begin position="2"/>
        <end position="103"/>
    </location>
</feature>
<dbReference type="Gene3D" id="1.10.10.10">
    <property type="entry name" value="Winged helix-like DNA-binding domain superfamily/Winged helix DNA-binding domain"/>
    <property type="match status" value="1"/>
</dbReference>
<dbReference type="InterPro" id="IPR016032">
    <property type="entry name" value="Sig_transdc_resp-reg_C-effctor"/>
</dbReference>
<organism evidence="8 9">
    <name type="scientific">Saccharothrix algeriensis</name>
    <dbReference type="NCBI Taxonomy" id="173560"/>
    <lineage>
        <taxon>Bacteria</taxon>
        <taxon>Bacillati</taxon>
        <taxon>Actinomycetota</taxon>
        <taxon>Actinomycetes</taxon>
        <taxon>Pseudonocardiales</taxon>
        <taxon>Pseudonocardiaceae</taxon>
        <taxon>Saccharothrix</taxon>
    </lineage>
</organism>
<feature type="domain" description="OmpR/PhoB-type" evidence="7">
    <location>
        <begin position="2"/>
        <end position="103"/>
    </location>
</feature>
<evidence type="ECO:0000256" key="2">
    <source>
        <dbReference type="ARBA" id="ARBA00023015"/>
    </source>
</evidence>
<feature type="compositionally biased region" description="Low complexity" evidence="6">
    <location>
        <begin position="281"/>
        <end position="293"/>
    </location>
</feature>
<dbReference type="EMBL" id="JAFBCL010000001">
    <property type="protein sequence ID" value="MBM7811602.1"/>
    <property type="molecule type" value="Genomic_DNA"/>
</dbReference>
<dbReference type="Pfam" id="PF00486">
    <property type="entry name" value="Trans_reg_C"/>
    <property type="match status" value="1"/>
</dbReference>
<dbReference type="InterPro" id="IPR005158">
    <property type="entry name" value="BTAD"/>
</dbReference>
<dbReference type="SUPFAM" id="SSF46894">
    <property type="entry name" value="C-terminal effector domain of the bipartite response regulators"/>
    <property type="match status" value="1"/>
</dbReference>
<dbReference type="SMART" id="SM01043">
    <property type="entry name" value="BTAD"/>
    <property type="match status" value="1"/>
</dbReference>
<evidence type="ECO:0000256" key="6">
    <source>
        <dbReference type="SAM" id="MobiDB-lite"/>
    </source>
</evidence>
<proteinExistence type="inferred from homology"/>
<sequence length="323" mass="35585">MTEIARYAPPKARFHLTGPVSLYAGDRPLSLGGRRERRLLTALLREPGRQVSRARLVDWVWDAPPPNENEALYEVVSHLRRYLRVVDLGDALVPRSGSYRLDVPAECVDVHRFAQLVGRAEGCDEEQRLALLDEALGLWRGEPLVDLDGVEVDGYRAELSRLQLAVEVQARQIDVRNGRSRKALPRLERAFREQPGDTTITGLYLCALHATGQRGYLASAYDQHEESLGGDYVDGRLKSLYTSIRRGASDLSPHAEFFLGGPPAPESRSPGEDAGEHLDPAPESAPESAPEAAPGHRWNAQNVNYIHSQLTTGTVVFGTNLGG</sequence>
<comment type="caution">
    <text evidence="8">The sequence shown here is derived from an EMBL/GenBank/DDBJ whole genome shotgun (WGS) entry which is preliminary data.</text>
</comment>
<dbReference type="PANTHER" id="PTHR35807">
    <property type="entry name" value="TRANSCRIPTIONAL REGULATOR REDD-RELATED"/>
    <property type="match status" value="1"/>
</dbReference>
<name>A0ABS2S5U4_9PSEU</name>
<evidence type="ECO:0000256" key="1">
    <source>
        <dbReference type="ARBA" id="ARBA00005820"/>
    </source>
</evidence>
<comment type="similarity">
    <text evidence="1">Belongs to the AfsR/DnrI/RedD regulatory family.</text>
</comment>
<evidence type="ECO:0000256" key="4">
    <source>
        <dbReference type="ARBA" id="ARBA00023163"/>
    </source>
</evidence>
<accession>A0ABS2S5U4</accession>
<dbReference type="InterPro" id="IPR051677">
    <property type="entry name" value="AfsR-DnrI-RedD_regulator"/>
</dbReference>
<keyword evidence="3 5" id="KW-0238">DNA-binding</keyword>
<dbReference type="SMART" id="SM00862">
    <property type="entry name" value="Trans_reg_C"/>
    <property type="match status" value="1"/>
</dbReference>
<dbReference type="PROSITE" id="PS51755">
    <property type="entry name" value="OMPR_PHOB"/>
    <property type="match status" value="1"/>
</dbReference>